<dbReference type="EMBL" id="CP031320">
    <property type="protein sequence ID" value="AXK37700.1"/>
    <property type="molecule type" value="Genomic_DNA"/>
</dbReference>
<dbReference type="AlphaFoldDB" id="A0A345Y1D4"/>
<dbReference type="PROSITE" id="PS52006">
    <property type="entry name" value="GH64"/>
    <property type="match status" value="1"/>
</dbReference>
<dbReference type="Pfam" id="PF16483">
    <property type="entry name" value="Glyco_hydro_64"/>
    <property type="match status" value="1"/>
</dbReference>
<dbReference type="InterPro" id="IPR037176">
    <property type="entry name" value="Osmotin/thaumatin-like_sf"/>
</dbReference>
<dbReference type="PANTHER" id="PTHR38165:SF1">
    <property type="entry name" value="GLUCANASE B"/>
    <property type="match status" value="1"/>
</dbReference>
<evidence type="ECO:0000313" key="2">
    <source>
        <dbReference type="EMBL" id="AXK37700.1"/>
    </source>
</evidence>
<evidence type="ECO:0000259" key="1">
    <source>
        <dbReference type="PROSITE" id="PS52006"/>
    </source>
</evidence>
<proteinExistence type="predicted"/>
<keyword evidence="3" id="KW-1185">Reference proteome</keyword>
<organism evidence="2 3">
    <name type="scientific">Streptomyces armeniacus</name>
    <dbReference type="NCBI Taxonomy" id="83291"/>
    <lineage>
        <taxon>Bacteria</taxon>
        <taxon>Bacillati</taxon>
        <taxon>Actinomycetota</taxon>
        <taxon>Actinomycetes</taxon>
        <taxon>Kitasatosporales</taxon>
        <taxon>Streptomycetaceae</taxon>
        <taxon>Streptomyces</taxon>
    </lineage>
</organism>
<evidence type="ECO:0000313" key="3">
    <source>
        <dbReference type="Proteomes" id="UP000254425"/>
    </source>
</evidence>
<accession>A0A345Y1D4</accession>
<dbReference type="Proteomes" id="UP000254425">
    <property type="component" value="Chromosome"/>
</dbReference>
<reference evidence="2 3" key="1">
    <citation type="submission" date="2018-07" db="EMBL/GenBank/DDBJ databases">
        <title>Draft genome of the type strain Streptomyces armeniacus ATCC 15676.</title>
        <authorList>
            <person name="Labana P."/>
            <person name="Gosse J.T."/>
            <person name="Boddy C.N."/>
        </authorList>
    </citation>
    <scope>NUCLEOTIDE SEQUENCE [LARGE SCALE GENOMIC DNA]</scope>
    <source>
        <strain evidence="2 3">ATCC 15676</strain>
    </source>
</reference>
<gene>
    <name evidence="2" type="ORF">DVA86_27620</name>
</gene>
<dbReference type="PANTHER" id="PTHR38165">
    <property type="match status" value="1"/>
</dbReference>
<dbReference type="InterPro" id="IPR042517">
    <property type="entry name" value="Glyco_hydro_64_N_2"/>
</dbReference>
<dbReference type="GO" id="GO:0016787">
    <property type="term" value="F:hydrolase activity"/>
    <property type="evidence" value="ECO:0007669"/>
    <property type="project" value="UniProtKB-KW"/>
</dbReference>
<dbReference type="InterPro" id="IPR032477">
    <property type="entry name" value="Glyco_hydro_64"/>
</dbReference>
<dbReference type="InterPro" id="IPR037398">
    <property type="entry name" value="Glyco_hydro_64_fam"/>
</dbReference>
<dbReference type="KEGG" id="sarm:DVA86_27620"/>
<dbReference type="Gene3D" id="3.30.920.50">
    <property type="entry name" value="Beta-1,3-glucanase, C-terminal domain"/>
    <property type="match status" value="1"/>
</dbReference>
<sequence>MGGSNSGSGSAAATLPLKVVNNSGAFDDASIFLYILGEVDGQRVRLTPEGEAKPVEIGDNGEDGFTDYAIPLSDAGSLQLPYMDGGRIYTGLGDKLKFKAVEDGNGKAALAYPAGWVESDPNFPVLHDCAEFTFKDSGMYCNTTAVDMFSVPLSITLKGQKEQTAGKLKAGGRGKAFEALAGGAFGDLIVEDKRIIAPSHGIDQGKFPSDYLDAYIDEVWSVYSSKDLTVTTNQGEFKGRVSGNTLGFTGPGEVTIEKPSTRDVLFCDGALAAPNDQLGGPVAAIIGAALNRTTLAALANQPTDDPSQFYQGDAVHEYVKVMHEINEDGKAYGFAFDDVAGFAAYIEDGAPTEFTLTLDPME</sequence>
<feature type="domain" description="GH64" evidence="1">
    <location>
        <begin position="12"/>
        <end position="360"/>
    </location>
</feature>
<keyword evidence="2" id="KW-0378">Hydrolase</keyword>
<protein>
    <submittedName>
        <fullName evidence="2">Glycosyl hydrolase</fullName>
    </submittedName>
</protein>
<dbReference type="Gene3D" id="2.60.110.10">
    <property type="entry name" value="Thaumatin"/>
    <property type="match status" value="1"/>
</dbReference>
<name>A0A345Y1D4_9ACTN</name>